<evidence type="ECO:0000313" key="2">
    <source>
        <dbReference type="EMBL" id="TDG45670.1"/>
    </source>
</evidence>
<comment type="caution">
    <text evidence="2">The sequence shown here is derived from an EMBL/GenBank/DDBJ whole genome shotgun (WGS) entry which is preliminary data.</text>
</comment>
<sequence length="66" mass="7039">MSVRLSIKHKLHMRTTAVKMKTPSISRASSSSSSSSQQETKAEKAAVVGKVENKGQEQETAAGHAN</sequence>
<proteinExistence type="predicted"/>
<feature type="compositionally biased region" description="Low complexity" evidence="1">
    <location>
        <begin position="24"/>
        <end position="36"/>
    </location>
</feature>
<dbReference type="Proteomes" id="UP000295192">
    <property type="component" value="Unassembled WGS sequence"/>
</dbReference>
<protein>
    <submittedName>
        <fullName evidence="2">Uncharacterized protein</fullName>
    </submittedName>
</protein>
<dbReference type="OMA" id="HMRTTAV"/>
<organism evidence="2 3">
    <name type="scientific">Drosophila navojoa</name>
    <name type="common">Fruit fly</name>
    <dbReference type="NCBI Taxonomy" id="7232"/>
    <lineage>
        <taxon>Eukaryota</taxon>
        <taxon>Metazoa</taxon>
        <taxon>Ecdysozoa</taxon>
        <taxon>Arthropoda</taxon>
        <taxon>Hexapoda</taxon>
        <taxon>Insecta</taxon>
        <taxon>Pterygota</taxon>
        <taxon>Neoptera</taxon>
        <taxon>Endopterygota</taxon>
        <taxon>Diptera</taxon>
        <taxon>Brachycera</taxon>
        <taxon>Muscomorpha</taxon>
        <taxon>Ephydroidea</taxon>
        <taxon>Drosophilidae</taxon>
        <taxon>Drosophila</taxon>
    </lineage>
</organism>
<reference evidence="2 3" key="1">
    <citation type="journal article" date="2019" name="J. Hered.">
        <title>An Improved Genome Assembly for Drosophila navojoa, the Basal Species in the mojavensis Cluster.</title>
        <authorList>
            <person name="Vanderlinde T."/>
            <person name="Dupim E.G."/>
            <person name="Nazario-Yepiz N.O."/>
            <person name="Carvalho A.B."/>
        </authorList>
    </citation>
    <scope>NUCLEOTIDE SEQUENCE [LARGE SCALE GENOMIC DNA]</scope>
    <source>
        <strain evidence="2">Navoj_Jal97</strain>
        <tissue evidence="2">Whole organism</tissue>
    </source>
</reference>
<dbReference type="EMBL" id="LSRL02000073">
    <property type="protein sequence ID" value="TDG45670.1"/>
    <property type="molecule type" value="Genomic_DNA"/>
</dbReference>
<keyword evidence="3" id="KW-1185">Reference proteome</keyword>
<evidence type="ECO:0000256" key="1">
    <source>
        <dbReference type="SAM" id="MobiDB-lite"/>
    </source>
</evidence>
<feature type="region of interest" description="Disordered" evidence="1">
    <location>
        <begin position="15"/>
        <end position="66"/>
    </location>
</feature>
<dbReference type="AlphaFoldDB" id="A0A484BCE3"/>
<name>A0A484BCE3_DRONA</name>
<gene>
    <name evidence="2" type="ORF">AWZ03_007945</name>
</gene>
<evidence type="ECO:0000313" key="3">
    <source>
        <dbReference type="Proteomes" id="UP000295192"/>
    </source>
</evidence>
<accession>A0A484BCE3</accession>